<accession>A0A8J2PHW2</accession>
<protein>
    <recommendedName>
        <fullName evidence="4">Transmembrane protein</fullName>
    </recommendedName>
</protein>
<keyword evidence="1" id="KW-0472">Membrane</keyword>
<keyword evidence="1" id="KW-1133">Transmembrane helix</keyword>
<sequence>MKDLTVYNHSNTPNPYIFSKCQASMISAFEDNPPNEMFWYPSVIYLRSHVVFVIANFFLHYIPALLADGIGIIVGKTPR</sequence>
<organism evidence="2 3">
    <name type="scientific">Allacma fusca</name>
    <dbReference type="NCBI Taxonomy" id="39272"/>
    <lineage>
        <taxon>Eukaryota</taxon>
        <taxon>Metazoa</taxon>
        <taxon>Ecdysozoa</taxon>
        <taxon>Arthropoda</taxon>
        <taxon>Hexapoda</taxon>
        <taxon>Collembola</taxon>
        <taxon>Symphypleona</taxon>
        <taxon>Sminthuridae</taxon>
        <taxon>Allacma</taxon>
    </lineage>
</organism>
<name>A0A8J2PHW2_9HEXA</name>
<proteinExistence type="predicted"/>
<reference evidence="2" key="1">
    <citation type="submission" date="2021-06" db="EMBL/GenBank/DDBJ databases">
        <authorList>
            <person name="Hodson N. C."/>
            <person name="Mongue J. A."/>
            <person name="Jaron S. K."/>
        </authorList>
    </citation>
    <scope>NUCLEOTIDE SEQUENCE</scope>
</reference>
<evidence type="ECO:0000313" key="3">
    <source>
        <dbReference type="Proteomes" id="UP000708208"/>
    </source>
</evidence>
<feature type="non-terminal residue" evidence="2">
    <location>
        <position position="79"/>
    </location>
</feature>
<keyword evidence="1" id="KW-0812">Transmembrane</keyword>
<feature type="transmembrane region" description="Helical" evidence="1">
    <location>
        <begin position="50"/>
        <end position="74"/>
    </location>
</feature>
<evidence type="ECO:0008006" key="4">
    <source>
        <dbReference type="Google" id="ProtNLM"/>
    </source>
</evidence>
<gene>
    <name evidence="2" type="ORF">AFUS01_LOCUS32522</name>
</gene>
<evidence type="ECO:0000313" key="2">
    <source>
        <dbReference type="EMBL" id="CAG7822239.1"/>
    </source>
</evidence>
<keyword evidence="3" id="KW-1185">Reference proteome</keyword>
<dbReference type="OrthoDB" id="6818652at2759"/>
<dbReference type="Proteomes" id="UP000708208">
    <property type="component" value="Unassembled WGS sequence"/>
</dbReference>
<comment type="caution">
    <text evidence="2">The sequence shown here is derived from an EMBL/GenBank/DDBJ whole genome shotgun (WGS) entry which is preliminary data.</text>
</comment>
<dbReference type="EMBL" id="CAJVCH010525804">
    <property type="protein sequence ID" value="CAG7822239.1"/>
    <property type="molecule type" value="Genomic_DNA"/>
</dbReference>
<dbReference type="AlphaFoldDB" id="A0A8J2PHW2"/>
<evidence type="ECO:0000256" key="1">
    <source>
        <dbReference type="SAM" id="Phobius"/>
    </source>
</evidence>